<gene>
    <name evidence="1" type="ORF">BSQ44_13720</name>
</gene>
<accession>A0A1L3SS99</accession>
<dbReference type="EMBL" id="CP018171">
    <property type="protein sequence ID" value="APH72303.1"/>
    <property type="molecule type" value="Genomic_DNA"/>
</dbReference>
<dbReference type="Proteomes" id="UP000182840">
    <property type="component" value="Chromosome"/>
</dbReference>
<evidence type="ECO:0000313" key="2">
    <source>
        <dbReference type="Proteomes" id="UP000182840"/>
    </source>
</evidence>
<dbReference type="AlphaFoldDB" id="A0A1L3SS99"/>
<evidence type="ECO:0000313" key="1">
    <source>
        <dbReference type="EMBL" id="APH72303.1"/>
    </source>
</evidence>
<name>A0A1L3SS99_9HYPH</name>
<keyword evidence="2" id="KW-1185">Reference proteome</keyword>
<dbReference type="KEGG" id="meso:BSQ44_13720"/>
<organism evidence="1 2">
    <name type="scientific">Aquibium oceanicum</name>
    <dbReference type="NCBI Taxonomy" id="1670800"/>
    <lineage>
        <taxon>Bacteria</taxon>
        <taxon>Pseudomonadati</taxon>
        <taxon>Pseudomonadota</taxon>
        <taxon>Alphaproteobacteria</taxon>
        <taxon>Hyphomicrobiales</taxon>
        <taxon>Phyllobacteriaceae</taxon>
        <taxon>Aquibium</taxon>
    </lineage>
</organism>
<protein>
    <submittedName>
        <fullName evidence="1">Uncharacterized protein</fullName>
    </submittedName>
</protein>
<proteinExistence type="predicted"/>
<sequence>MIGTTSLSILVLLIEYEFSDTICNCVNLIFICFYVRPCRVRAIIQKFSTNTCDYDAAFAVSPKKRGSSDLTFQASAATNYSAVRKQKHRMPRE</sequence>
<reference evidence="2" key="1">
    <citation type="submission" date="2016-11" db="EMBL/GenBank/DDBJ databases">
        <title>Mesorhizobium oceanicum sp. nov., isolated from deep seawater in South China Sea.</title>
        <authorList>
            <person name="Fu G.-Y."/>
        </authorList>
    </citation>
    <scope>NUCLEOTIDE SEQUENCE [LARGE SCALE GENOMIC DNA]</scope>
    <source>
        <strain evidence="2">B7</strain>
    </source>
</reference>